<sequence length="362" mass="37682">MSAVTKNLSLPLLQAAQGQKHVTHNEALAMLDDLVQLSVLSRSLGVPPVSPLDGDRYLVAGAGSDDWEGHGASVAIWHQAGWRFCVAGAGWLAWIEDEEKLLVHDGEEWRDLPAAFGMLGINATADATNRLAVRGPASLFDGGDGSHSLKVNKATTGDATGVMFQSGYSGRAELGLLGSDDLHLKVSADGADWVQAFTVDRANGHVGIGKAPGPVRLEISGSLRMTTSAAAFLQLINTGPGGTQAWIGVPDWNRSAFYIYGAQADIMSMYDTPTRSHRLFAGGSERVRIASGGEVGVGTAAPTTRLHVAGPVRTGSYLKAALPSASSVGAGTLAYVQDAAGGAQFAYSDGAQWLKMRDGAAV</sequence>
<reference evidence="1 2" key="1">
    <citation type="submission" date="2019-12" db="EMBL/GenBank/DDBJ databases">
        <title>The genome of Stappia indica PHM037.</title>
        <authorList>
            <person name="Kacar D."/>
            <person name="Galan B."/>
            <person name="Canedo L."/>
            <person name="Rodriguez P."/>
            <person name="de la Calle F."/>
            <person name="Garcia J.L."/>
        </authorList>
    </citation>
    <scope>NUCLEOTIDE SEQUENCE [LARGE SCALE GENOMIC DNA]</scope>
    <source>
        <strain evidence="1 2">PHM037</strain>
    </source>
</reference>
<dbReference type="OrthoDB" id="564699at2"/>
<dbReference type="KEGG" id="siw:GH266_22440"/>
<dbReference type="RefSeq" id="WP_158195829.1">
    <property type="nucleotide sequence ID" value="NZ_CP046908.1"/>
</dbReference>
<organism evidence="1 2">
    <name type="scientific">Stappia indica</name>
    <dbReference type="NCBI Taxonomy" id="538381"/>
    <lineage>
        <taxon>Bacteria</taxon>
        <taxon>Pseudomonadati</taxon>
        <taxon>Pseudomonadota</taxon>
        <taxon>Alphaproteobacteria</taxon>
        <taxon>Hyphomicrobiales</taxon>
        <taxon>Stappiaceae</taxon>
        <taxon>Stappia</taxon>
    </lineage>
</organism>
<proteinExistence type="predicted"/>
<name>A0A857CDU8_9HYPH</name>
<evidence type="ECO:0000313" key="2">
    <source>
        <dbReference type="Proteomes" id="UP000435648"/>
    </source>
</evidence>
<gene>
    <name evidence="1" type="ORF">GH266_22440</name>
</gene>
<dbReference type="Pfam" id="PF10983">
    <property type="entry name" value="DUF2793"/>
    <property type="match status" value="1"/>
</dbReference>
<dbReference type="AlphaFoldDB" id="A0A857CDU8"/>
<dbReference type="Proteomes" id="UP000435648">
    <property type="component" value="Chromosome"/>
</dbReference>
<dbReference type="InterPro" id="IPR021251">
    <property type="entry name" value="DUF2793"/>
</dbReference>
<protein>
    <submittedName>
        <fullName evidence="1">DUF2793 domain-containing protein</fullName>
    </submittedName>
</protein>
<dbReference type="EMBL" id="CP046908">
    <property type="protein sequence ID" value="QGZ37011.1"/>
    <property type="molecule type" value="Genomic_DNA"/>
</dbReference>
<evidence type="ECO:0000313" key="1">
    <source>
        <dbReference type="EMBL" id="QGZ37011.1"/>
    </source>
</evidence>
<accession>A0A857CDU8</accession>